<dbReference type="GO" id="GO:0016758">
    <property type="term" value="F:hexosyltransferase activity"/>
    <property type="evidence" value="ECO:0007669"/>
    <property type="project" value="UniProtKB-ARBA"/>
</dbReference>
<dbReference type="OrthoDB" id="597270at2"/>
<dbReference type="STRING" id="1333662.LPB303_04270"/>
<organism evidence="2 3">
    <name type="scientific">Polaribacter atrinae</name>
    <dbReference type="NCBI Taxonomy" id="1333662"/>
    <lineage>
        <taxon>Bacteria</taxon>
        <taxon>Pseudomonadati</taxon>
        <taxon>Bacteroidota</taxon>
        <taxon>Flavobacteriia</taxon>
        <taxon>Flavobacteriales</taxon>
        <taxon>Flavobacteriaceae</taxon>
    </lineage>
</organism>
<dbReference type="InterPro" id="IPR029044">
    <property type="entry name" value="Nucleotide-diphossugar_trans"/>
</dbReference>
<dbReference type="PANTHER" id="PTHR22916:SF65">
    <property type="entry name" value="SLR1065 PROTEIN"/>
    <property type="match status" value="1"/>
</dbReference>
<dbReference type="RefSeq" id="WP_068448450.1">
    <property type="nucleotide sequence ID" value="NZ_CP150660.1"/>
</dbReference>
<name>A0A176TDY5_9FLAO</name>
<evidence type="ECO:0000313" key="3">
    <source>
        <dbReference type="Proteomes" id="UP000076923"/>
    </source>
</evidence>
<comment type="caution">
    <text evidence="2">The sequence shown here is derived from an EMBL/GenBank/DDBJ whole genome shotgun (WGS) entry which is preliminary data.</text>
</comment>
<keyword evidence="3" id="KW-1185">Reference proteome</keyword>
<proteinExistence type="predicted"/>
<accession>A0A176TDY5</accession>
<dbReference type="SUPFAM" id="SSF53448">
    <property type="entry name" value="Nucleotide-diphospho-sugar transferases"/>
    <property type="match status" value="1"/>
</dbReference>
<dbReference type="Pfam" id="PF00535">
    <property type="entry name" value="Glycos_transf_2"/>
    <property type="match status" value="1"/>
</dbReference>
<dbReference type="CDD" id="cd06433">
    <property type="entry name" value="GT_2_WfgS_like"/>
    <property type="match status" value="1"/>
</dbReference>
<dbReference type="InterPro" id="IPR001173">
    <property type="entry name" value="Glyco_trans_2-like"/>
</dbReference>
<sequence length="275" mass="31923">MSKITFPKISIVTPSYNQGNFIEETIQSVLNQNYPNLEYIIIDGGSTDNTIDIIKKYEENITYWISEKDNGQSDAINKGFLKATGVIYYWINSDDYLLPNTLIKIGSLNWPANVGAFIGIGHMVNLNKEIKYTPEFYDPITTEQLYNWTNNKDFMQPACFFSKAAWNNCGPLNTNLHFCMDVDLWIKISKRYELKRGEFNIAHAYIHENAKTTAEVEKMNLETYLMIASHGGFIIARKLLYDFFEREQRIFKLRLKEATTNSILNRVLKKISFKK</sequence>
<evidence type="ECO:0000313" key="2">
    <source>
        <dbReference type="EMBL" id="OAD46137.1"/>
    </source>
</evidence>
<feature type="domain" description="Glycosyltransferase 2-like" evidence="1">
    <location>
        <begin position="10"/>
        <end position="105"/>
    </location>
</feature>
<dbReference type="AlphaFoldDB" id="A0A176TDY5"/>
<evidence type="ECO:0000259" key="1">
    <source>
        <dbReference type="Pfam" id="PF00535"/>
    </source>
</evidence>
<dbReference type="EMBL" id="LVWE01000005">
    <property type="protein sequence ID" value="OAD46137.1"/>
    <property type="molecule type" value="Genomic_DNA"/>
</dbReference>
<gene>
    <name evidence="2" type="ORF">LPB303_04270</name>
</gene>
<dbReference type="PANTHER" id="PTHR22916">
    <property type="entry name" value="GLYCOSYLTRANSFERASE"/>
    <property type="match status" value="1"/>
</dbReference>
<dbReference type="Gene3D" id="3.90.550.10">
    <property type="entry name" value="Spore Coat Polysaccharide Biosynthesis Protein SpsA, Chain A"/>
    <property type="match status" value="1"/>
</dbReference>
<dbReference type="Proteomes" id="UP000076923">
    <property type="component" value="Unassembled WGS sequence"/>
</dbReference>
<protein>
    <recommendedName>
        <fullName evidence="1">Glycosyltransferase 2-like domain-containing protein</fullName>
    </recommendedName>
</protein>
<reference evidence="2 3" key="1">
    <citation type="submission" date="2016-02" db="EMBL/GenBank/DDBJ databases">
        <title>Draft genome sequence of Polaribacter atrinae KACC17473.</title>
        <authorList>
            <person name="Shin S.-K."/>
            <person name="Yi H."/>
        </authorList>
    </citation>
    <scope>NUCLEOTIDE SEQUENCE [LARGE SCALE GENOMIC DNA]</scope>
    <source>
        <strain evidence="2 3">KACC 17473</strain>
    </source>
</reference>